<protein>
    <recommendedName>
        <fullName evidence="3">Lipoprotein</fullName>
    </recommendedName>
</protein>
<evidence type="ECO:0000313" key="2">
    <source>
        <dbReference type="Proteomes" id="UP000800984"/>
    </source>
</evidence>
<keyword evidence="2" id="KW-1185">Reference proteome</keyword>
<dbReference type="Proteomes" id="UP000800984">
    <property type="component" value="Unassembled WGS sequence"/>
</dbReference>
<reference evidence="1 2" key="1">
    <citation type="submission" date="2020-02" db="EMBL/GenBank/DDBJ databases">
        <authorList>
            <person name="Chen W.-M."/>
        </authorList>
    </citation>
    <scope>NUCLEOTIDE SEQUENCE [LARGE SCALE GENOMIC DNA]</scope>
    <source>
        <strain evidence="1 2">KDG-16</strain>
    </source>
</reference>
<gene>
    <name evidence="1" type="ORF">G4D72_05875</name>
</gene>
<organism evidence="1 2">
    <name type="scientific">Flavobacterium difficile</name>
    <dbReference type="NCBI Taxonomy" id="2709659"/>
    <lineage>
        <taxon>Bacteria</taxon>
        <taxon>Pseudomonadati</taxon>
        <taxon>Bacteroidota</taxon>
        <taxon>Flavobacteriia</taxon>
        <taxon>Flavobacteriales</taxon>
        <taxon>Flavobacteriaceae</taxon>
        <taxon>Flavobacterium</taxon>
    </lineage>
</organism>
<sequence length="197" mass="23109">MSKLKLQTITFLMFVIQTCLGQTSSKKEIYNADFKWTITIPENFISVSSEEWAKMQAKGEDAIEKTFNEDIVNQSKTIFIFKNDNFNYFESTHQPFDPLIDGDYIETFDGVNGLLMETFQTQMPNVKIDTLRGTEKIDGLEFQTFKMKVVYPNNLVYTILMFSRLFDKKELTVNIMFIDEEKGNLMLESWKKSRFQN</sequence>
<evidence type="ECO:0000313" key="1">
    <source>
        <dbReference type="EMBL" id="NHM01638.1"/>
    </source>
</evidence>
<accession>A0ABX0I361</accession>
<proteinExistence type="predicted"/>
<name>A0ABX0I361_9FLAO</name>
<comment type="caution">
    <text evidence="1">The sequence shown here is derived from an EMBL/GenBank/DDBJ whole genome shotgun (WGS) entry which is preliminary data.</text>
</comment>
<dbReference type="EMBL" id="JAAJBT010000002">
    <property type="protein sequence ID" value="NHM01638.1"/>
    <property type="molecule type" value="Genomic_DNA"/>
</dbReference>
<evidence type="ECO:0008006" key="3">
    <source>
        <dbReference type="Google" id="ProtNLM"/>
    </source>
</evidence>
<dbReference type="RefSeq" id="WP_166076697.1">
    <property type="nucleotide sequence ID" value="NZ_JAAJBT010000002.1"/>
</dbReference>